<protein>
    <recommendedName>
        <fullName evidence="5">Phage tail protein</fullName>
    </recommendedName>
</protein>
<dbReference type="Gene3D" id="1.10.720.30">
    <property type="entry name" value="SAP domain"/>
    <property type="match status" value="1"/>
</dbReference>
<reference evidence="1 3" key="1">
    <citation type="submission" date="2019-02" db="EMBL/GenBank/DDBJ databases">
        <title>Bacteria dissemination in different level of health care in South Africa: the effectiveness of infections prevention and control.</title>
        <authorList>
            <person name="Shobo C."/>
            <person name="Amoako D.G."/>
            <person name="Allam M."/>
            <person name="Ismail A."/>
            <person name="Bester L.A."/>
            <person name="Essack S.Y."/>
        </authorList>
    </citation>
    <scope>NUCLEOTIDE SEQUENCE [LARGE SCALE GENOMIC DNA]</scope>
    <source>
        <strain evidence="1 3">2SIL2</strain>
    </source>
</reference>
<name>A0A4U4LWG9_ENTFL</name>
<reference evidence="2 4" key="2">
    <citation type="submission" date="2023-02" db="EMBL/GenBank/DDBJ databases">
        <title>Results of the 2020 Genomic Proficiency Test for the network of European Union Reference Laboratory for Antimicrobial Resistance assessing whole genome sequencing capacities.</title>
        <authorList>
            <person name="Hoffmann M."/>
            <person name="Luo Y."/>
            <person name="Sorensen L.H."/>
            <person name="Pedersen S.K."/>
            <person name="Hendriksen R.S."/>
        </authorList>
    </citation>
    <scope>NUCLEOTIDE SEQUENCE [LARGE SCALE GENOMIC DNA]</scope>
    <source>
        <strain evidence="2 4">GENOMIC22-006</strain>
    </source>
</reference>
<dbReference type="EMBL" id="SIYF01000165">
    <property type="protein sequence ID" value="TKK86711.1"/>
    <property type="molecule type" value="Genomic_DNA"/>
</dbReference>
<dbReference type="InterPro" id="IPR036361">
    <property type="entry name" value="SAP_dom_sf"/>
</dbReference>
<dbReference type="AlphaFoldDB" id="A0A4U4LWG9"/>
<sequence>MANTYRIYKGSEKVVEGASPLTITGLDAGAKVAAGTYHIVRVQDEKESEKVAIPAFTVLAGRSLENKPTEANTIPEIKEWLTAHSIDFTGKTTKTDLLALVP</sequence>
<dbReference type="Proteomes" id="UP000305511">
    <property type="component" value="Unassembled WGS sequence"/>
</dbReference>
<proteinExistence type="predicted"/>
<gene>
    <name evidence="1" type="ORF">EY666_07795</name>
    <name evidence="2" type="ORF">P0D81_05040</name>
</gene>
<evidence type="ECO:0000313" key="1">
    <source>
        <dbReference type="EMBL" id="TKK86711.1"/>
    </source>
</evidence>
<dbReference type="GeneID" id="60893346"/>
<organism evidence="1 3">
    <name type="scientific">Enterococcus faecalis</name>
    <name type="common">Streptococcus faecalis</name>
    <dbReference type="NCBI Taxonomy" id="1351"/>
    <lineage>
        <taxon>Bacteria</taxon>
        <taxon>Bacillati</taxon>
        <taxon>Bacillota</taxon>
        <taxon>Bacilli</taxon>
        <taxon>Lactobacillales</taxon>
        <taxon>Enterococcaceae</taxon>
        <taxon>Enterococcus</taxon>
    </lineage>
</organism>
<evidence type="ECO:0000313" key="4">
    <source>
        <dbReference type="Proteomes" id="UP001221642"/>
    </source>
</evidence>
<evidence type="ECO:0000313" key="2">
    <source>
        <dbReference type="EMBL" id="WEH23390.1"/>
    </source>
</evidence>
<evidence type="ECO:0008006" key="5">
    <source>
        <dbReference type="Google" id="ProtNLM"/>
    </source>
</evidence>
<dbReference type="RefSeq" id="WP_002366369.1">
    <property type="nucleotide sequence ID" value="NZ_CABGHJ010000021.1"/>
</dbReference>
<evidence type="ECO:0000313" key="3">
    <source>
        <dbReference type="Proteomes" id="UP000305511"/>
    </source>
</evidence>
<dbReference type="Proteomes" id="UP001221642">
    <property type="component" value="Chromosome"/>
</dbReference>
<dbReference type="EMBL" id="CP119159">
    <property type="protein sequence ID" value="WEH23390.1"/>
    <property type="molecule type" value="Genomic_DNA"/>
</dbReference>
<accession>A0A4U4LWG9</accession>